<feature type="binding site" evidence="8">
    <location>
        <begin position="49"/>
        <end position="52"/>
    </location>
    <ligand>
        <name>substrate</name>
    </ligand>
</feature>
<evidence type="ECO:0000256" key="2">
    <source>
        <dbReference type="ARBA" id="ARBA00005916"/>
    </source>
</evidence>
<dbReference type="InterPro" id="IPR006151">
    <property type="entry name" value="Shikm_DH/Glu-tRNA_Rdtase"/>
</dbReference>
<keyword evidence="14" id="KW-1185">Reference proteome</keyword>
<dbReference type="InterPro" id="IPR036291">
    <property type="entry name" value="NAD(P)-bd_dom_sf"/>
</dbReference>
<dbReference type="Gene3D" id="3.40.50.720">
    <property type="entry name" value="NAD(P)-binding Rossmann-like Domain"/>
    <property type="match status" value="1"/>
</dbReference>
<dbReference type="PANTHER" id="PTHR43013:SF1">
    <property type="entry name" value="GLUTAMYL-TRNA REDUCTASE"/>
    <property type="match status" value="1"/>
</dbReference>
<dbReference type="CDD" id="cd05213">
    <property type="entry name" value="NAD_bind_Glutamyl_tRNA_reduct"/>
    <property type="match status" value="1"/>
</dbReference>
<feature type="domain" description="Tetrapyrrole biosynthesis glutamyl-tRNA reductase dimerisation" evidence="10">
    <location>
        <begin position="318"/>
        <end position="415"/>
    </location>
</feature>
<evidence type="ECO:0000256" key="4">
    <source>
        <dbReference type="ARBA" id="ARBA00022857"/>
    </source>
</evidence>
<dbReference type="Pfam" id="PF01488">
    <property type="entry name" value="Shikimate_DH"/>
    <property type="match status" value="1"/>
</dbReference>
<comment type="function">
    <text evidence="8">Catalyzes the NADPH-dependent reduction of glutamyl-tRNA(Glu) to glutamate 1-semialdehyde (GSA).</text>
</comment>
<comment type="similarity">
    <text evidence="2 8 9">Belongs to the glutamyl-tRNA reductase family.</text>
</comment>
<evidence type="ECO:0000259" key="11">
    <source>
        <dbReference type="Pfam" id="PF01488"/>
    </source>
</evidence>
<feature type="binding site" evidence="8">
    <location>
        <begin position="187"/>
        <end position="192"/>
    </location>
    <ligand>
        <name>NADP(+)</name>
        <dbReference type="ChEBI" id="CHEBI:58349"/>
    </ligand>
</feature>
<keyword evidence="5 8" id="KW-0560">Oxidoreductase</keyword>
<dbReference type="InterPro" id="IPR015895">
    <property type="entry name" value="4pyrrol_synth_GluRdtase_N"/>
</dbReference>
<evidence type="ECO:0000256" key="6">
    <source>
        <dbReference type="ARBA" id="ARBA00023244"/>
    </source>
</evidence>
<evidence type="ECO:0000256" key="3">
    <source>
        <dbReference type="ARBA" id="ARBA00012970"/>
    </source>
</evidence>
<sequence length="422" mass="46523">MAFLALGINHKTASVDVRERVAFTPEQMVEALRQLCRETLSREAAILSTCNRSELYLEMEQPIADSVLAWLARYHHLSLDELRACAYIHEDDEAVQHMMRVASGLDSMILGEPQILGQMKSAYAVAREAGTVGPLLGRLFQATFNTAKSVRTDTAIGENPVSVAFAAVSLAKQIFSNLNRSQALLIGAGETITLVARHLYEQGIKRIVVANRTLERANHLAEQFGAHTILLADIPQELPHSDIVISSTASQLPILGKGAVERALKQRKHKPMFMVDIAVPRDIEPEVSELEDVYLYTVDDLHEVITENLKSRQGAAQAAEKLVLAGVDEFMHRLRELAAVDVLRAYRQQGEQLRDEELARAQRQLANGVAPDQVLASLARSLTNKLLHAPSVQLKKLSAEGRVDALALAQELFALDEGVDKK</sequence>
<feature type="domain" description="Quinate/shikimate 5-dehydrogenase/glutamyl-tRNA reductase" evidence="11">
    <location>
        <begin position="170"/>
        <end position="304"/>
    </location>
</feature>
<accession>A0ABQ2GTT4</accession>
<evidence type="ECO:0000256" key="7">
    <source>
        <dbReference type="ARBA" id="ARBA00047464"/>
    </source>
</evidence>
<comment type="miscellaneous">
    <text evidence="8">During catalysis, the active site Cys acts as a nucleophile attacking the alpha-carbonyl group of tRNA-bound glutamate with the formation of a thioester intermediate between enzyme and glutamate, and the concomitant release of tRNA(Glu). The thioester intermediate is finally reduced by direct hydride transfer from NADPH, to form the product GSA.</text>
</comment>
<comment type="pathway">
    <text evidence="1 8 9">Porphyrin-containing compound metabolism; protoporphyrin-IX biosynthesis; 5-aminolevulinate from L-glutamyl-tRNA(Glu): step 1/2.</text>
</comment>
<dbReference type="InterPro" id="IPR000343">
    <property type="entry name" value="4pyrrol_synth_GluRdtase"/>
</dbReference>
<dbReference type="InterPro" id="IPR036343">
    <property type="entry name" value="GluRdtase_N_sf"/>
</dbReference>
<dbReference type="Proteomes" id="UP000616499">
    <property type="component" value="Unassembled WGS sequence"/>
</dbReference>
<dbReference type="SUPFAM" id="SSF51735">
    <property type="entry name" value="NAD(P)-binding Rossmann-fold domains"/>
    <property type="match status" value="1"/>
</dbReference>
<dbReference type="NCBIfam" id="TIGR01035">
    <property type="entry name" value="hemA"/>
    <property type="match status" value="1"/>
</dbReference>
<dbReference type="PIRSF" id="PIRSF000445">
    <property type="entry name" value="4pyrrol_synth_GluRdtase"/>
    <property type="match status" value="1"/>
</dbReference>
<feature type="active site" description="Nucleophile" evidence="8">
    <location>
        <position position="50"/>
    </location>
</feature>
<feature type="domain" description="Glutamyl-tRNA reductase N-terminal" evidence="12">
    <location>
        <begin position="6"/>
        <end position="154"/>
    </location>
</feature>
<evidence type="ECO:0000259" key="10">
    <source>
        <dbReference type="Pfam" id="PF00745"/>
    </source>
</evidence>
<dbReference type="Pfam" id="PF05201">
    <property type="entry name" value="GlutR_N"/>
    <property type="match status" value="1"/>
</dbReference>
<dbReference type="PANTHER" id="PTHR43013">
    <property type="entry name" value="GLUTAMYL-TRNA REDUCTASE"/>
    <property type="match status" value="1"/>
</dbReference>
<feature type="site" description="Important for activity" evidence="8">
    <location>
        <position position="97"/>
    </location>
</feature>
<comment type="subunit">
    <text evidence="8">Homodimer.</text>
</comment>
<evidence type="ECO:0000256" key="1">
    <source>
        <dbReference type="ARBA" id="ARBA00005059"/>
    </source>
</evidence>
<comment type="caution">
    <text evidence="13">The sequence shown here is derived from an EMBL/GenBank/DDBJ whole genome shotgun (WGS) entry which is preliminary data.</text>
</comment>
<comment type="domain">
    <text evidence="8">Possesses an unusual extended V-shaped dimeric structure with each monomer consisting of three distinct domains arranged along a curved 'spinal' alpha-helix. The N-terminal catalytic domain specifically recognizes the glutamate moiety of the substrate. The second domain is the NADPH-binding domain, and the third C-terminal domain is responsible for dimerization.</text>
</comment>
<dbReference type="InterPro" id="IPR015896">
    <property type="entry name" value="4pyrrol_synth_GluRdtase_dimer"/>
</dbReference>
<reference evidence="14" key="1">
    <citation type="journal article" date="2019" name="Int. J. Syst. Evol. Microbiol.">
        <title>The Global Catalogue of Microorganisms (GCM) 10K type strain sequencing project: providing services to taxonomists for standard genome sequencing and annotation.</title>
        <authorList>
            <consortium name="The Broad Institute Genomics Platform"/>
            <consortium name="The Broad Institute Genome Sequencing Center for Infectious Disease"/>
            <person name="Wu L."/>
            <person name="Ma J."/>
        </authorList>
    </citation>
    <scope>NUCLEOTIDE SEQUENCE [LARGE SCALE GENOMIC DNA]</scope>
    <source>
        <strain evidence="14">JCM 13501</strain>
    </source>
</reference>
<name>A0ABQ2GTT4_9PSED</name>
<dbReference type="Gene3D" id="3.30.460.30">
    <property type="entry name" value="Glutamyl-tRNA reductase, N-terminal domain"/>
    <property type="match status" value="1"/>
</dbReference>
<organism evidence="13 14">
    <name type="scientific">Pseudomonas asuensis</name>
    <dbReference type="NCBI Taxonomy" id="1825787"/>
    <lineage>
        <taxon>Bacteria</taxon>
        <taxon>Pseudomonadati</taxon>
        <taxon>Pseudomonadota</taxon>
        <taxon>Gammaproteobacteria</taxon>
        <taxon>Pseudomonadales</taxon>
        <taxon>Pseudomonadaceae</taxon>
        <taxon>Pseudomonas</taxon>
    </lineage>
</organism>
<dbReference type="SUPFAM" id="SSF69742">
    <property type="entry name" value="Glutamyl tRNA-reductase catalytic, N-terminal domain"/>
    <property type="match status" value="1"/>
</dbReference>
<evidence type="ECO:0000313" key="14">
    <source>
        <dbReference type="Proteomes" id="UP000616499"/>
    </source>
</evidence>
<evidence type="ECO:0000259" key="12">
    <source>
        <dbReference type="Pfam" id="PF05201"/>
    </source>
</evidence>
<evidence type="ECO:0000256" key="9">
    <source>
        <dbReference type="RuleBase" id="RU000584"/>
    </source>
</evidence>
<dbReference type="InterPro" id="IPR036453">
    <property type="entry name" value="GluRdtase_dimer_dom_sf"/>
</dbReference>
<dbReference type="Pfam" id="PF00745">
    <property type="entry name" value="GlutR_dimer"/>
    <property type="match status" value="1"/>
</dbReference>
<dbReference type="PROSITE" id="PS00747">
    <property type="entry name" value="GLUTR"/>
    <property type="match status" value="1"/>
</dbReference>
<dbReference type="EMBL" id="BMNW01000005">
    <property type="protein sequence ID" value="GGM13010.1"/>
    <property type="molecule type" value="Genomic_DNA"/>
</dbReference>
<gene>
    <name evidence="8 13" type="primary">hemA</name>
    <name evidence="13" type="ORF">GCM10009425_24980</name>
</gene>
<keyword evidence="6 8" id="KW-0627">Porphyrin biosynthesis</keyword>
<keyword evidence="4 8" id="KW-0521">NADP</keyword>
<proteinExistence type="inferred from homology"/>
<feature type="binding site" evidence="8">
    <location>
        <position position="118"/>
    </location>
    <ligand>
        <name>substrate</name>
    </ligand>
</feature>
<dbReference type="RefSeq" id="WP_188866465.1">
    <property type="nucleotide sequence ID" value="NZ_BMNW01000005.1"/>
</dbReference>
<feature type="binding site" evidence="8">
    <location>
        <position position="107"/>
    </location>
    <ligand>
        <name>substrate</name>
    </ligand>
</feature>
<evidence type="ECO:0000313" key="13">
    <source>
        <dbReference type="EMBL" id="GGM13010.1"/>
    </source>
</evidence>
<protein>
    <recommendedName>
        <fullName evidence="3 8">Glutamyl-tRNA reductase</fullName>
        <shortName evidence="8">GluTR</shortName>
        <ecNumber evidence="3 8">1.2.1.70</ecNumber>
    </recommendedName>
</protein>
<evidence type="ECO:0000256" key="5">
    <source>
        <dbReference type="ARBA" id="ARBA00023002"/>
    </source>
</evidence>
<dbReference type="SUPFAM" id="SSF69075">
    <property type="entry name" value="Glutamyl tRNA-reductase dimerization domain"/>
    <property type="match status" value="1"/>
</dbReference>
<dbReference type="InterPro" id="IPR018214">
    <property type="entry name" value="GluRdtase_CS"/>
</dbReference>
<dbReference type="HAMAP" id="MF_00087">
    <property type="entry name" value="Glu_tRNA_reductase"/>
    <property type="match status" value="1"/>
</dbReference>
<evidence type="ECO:0000256" key="8">
    <source>
        <dbReference type="HAMAP-Rule" id="MF_00087"/>
    </source>
</evidence>
<feature type="binding site" evidence="8">
    <location>
        <begin position="112"/>
        <end position="114"/>
    </location>
    <ligand>
        <name>substrate</name>
    </ligand>
</feature>
<comment type="catalytic activity">
    <reaction evidence="7 8 9">
        <text>(S)-4-amino-5-oxopentanoate + tRNA(Glu) + NADP(+) = L-glutamyl-tRNA(Glu) + NADPH + H(+)</text>
        <dbReference type="Rhea" id="RHEA:12344"/>
        <dbReference type="Rhea" id="RHEA-COMP:9663"/>
        <dbReference type="Rhea" id="RHEA-COMP:9680"/>
        <dbReference type="ChEBI" id="CHEBI:15378"/>
        <dbReference type="ChEBI" id="CHEBI:57501"/>
        <dbReference type="ChEBI" id="CHEBI:57783"/>
        <dbReference type="ChEBI" id="CHEBI:58349"/>
        <dbReference type="ChEBI" id="CHEBI:78442"/>
        <dbReference type="ChEBI" id="CHEBI:78520"/>
        <dbReference type="EC" id="1.2.1.70"/>
    </reaction>
</comment>
<dbReference type="EC" id="1.2.1.70" evidence="3 8"/>